<name>A0ABU1THK8_9SPHI</name>
<dbReference type="Proteomes" id="UP001247620">
    <property type="component" value="Unassembled WGS sequence"/>
</dbReference>
<evidence type="ECO:0000313" key="2">
    <source>
        <dbReference type="Proteomes" id="UP001247620"/>
    </source>
</evidence>
<evidence type="ECO:0000313" key="1">
    <source>
        <dbReference type="EMBL" id="MDR6944892.1"/>
    </source>
</evidence>
<accession>A0ABU1THK8</accession>
<protein>
    <submittedName>
        <fullName evidence="1">Uncharacterized protein</fullName>
    </submittedName>
</protein>
<sequence length="53" mass="6090">MTFHCNIFVTCSDVKVLSVKLKIKSKTPSNSLFWAIYAPKIIFNEIIVTICKR</sequence>
<gene>
    <name evidence="1" type="ORF">J2W55_004760</name>
</gene>
<comment type="caution">
    <text evidence="1">The sequence shown here is derived from an EMBL/GenBank/DDBJ whole genome shotgun (WGS) entry which is preliminary data.</text>
</comment>
<keyword evidence="2" id="KW-1185">Reference proteome</keyword>
<proteinExistence type="predicted"/>
<reference evidence="1 2" key="1">
    <citation type="submission" date="2023-07" db="EMBL/GenBank/DDBJ databases">
        <title>Sorghum-associated microbial communities from plants grown in Nebraska, USA.</title>
        <authorList>
            <person name="Schachtman D."/>
        </authorList>
    </citation>
    <scope>NUCLEOTIDE SEQUENCE [LARGE SCALE GENOMIC DNA]</scope>
    <source>
        <strain evidence="1 2">3262</strain>
    </source>
</reference>
<dbReference type="EMBL" id="JAVDUU010000005">
    <property type="protein sequence ID" value="MDR6944892.1"/>
    <property type="molecule type" value="Genomic_DNA"/>
</dbReference>
<organism evidence="1 2">
    <name type="scientific">Mucilaginibacter pocheonensis</name>
    <dbReference type="NCBI Taxonomy" id="398050"/>
    <lineage>
        <taxon>Bacteria</taxon>
        <taxon>Pseudomonadati</taxon>
        <taxon>Bacteroidota</taxon>
        <taxon>Sphingobacteriia</taxon>
        <taxon>Sphingobacteriales</taxon>
        <taxon>Sphingobacteriaceae</taxon>
        <taxon>Mucilaginibacter</taxon>
    </lineage>
</organism>